<dbReference type="InterPro" id="IPR047122">
    <property type="entry name" value="Trans-enoyl_RdTase-like"/>
</dbReference>
<evidence type="ECO:0000256" key="4">
    <source>
        <dbReference type="ARBA" id="ARBA00023002"/>
    </source>
</evidence>
<dbReference type="InterPro" id="IPR013154">
    <property type="entry name" value="ADH-like_N"/>
</dbReference>
<organism evidence="6 7">
    <name type="scientific">Pseudovirgaria hyperparasitica</name>
    <dbReference type="NCBI Taxonomy" id="470096"/>
    <lineage>
        <taxon>Eukaryota</taxon>
        <taxon>Fungi</taxon>
        <taxon>Dikarya</taxon>
        <taxon>Ascomycota</taxon>
        <taxon>Pezizomycotina</taxon>
        <taxon>Dothideomycetes</taxon>
        <taxon>Dothideomycetes incertae sedis</taxon>
        <taxon>Acrospermales</taxon>
        <taxon>Acrospermaceae</taxon>
        <taxon>Pseudovirgaria</taxon>
    </lineage>
</organism>
<comment type="similarity">
    <text evidence="1">Belongs to the zinc-containing alcohol dehydrogenase family.</text>
</comment>
<evidence type="ECO:0000313" key="7">
    <source>
        <dbReference type="Proteomes" id="UP000799437"/>
    </source>
</evidence>
<dbReference type="Gene3D" id="3.40.50.720">
    <property type="entry name" value="NAD(P)-binding Rossmann-like Domain"/>
    <property type="match status" value="1"/>
</dbReference>
<dbReference type="InterPro" id="IPR011032">
    <property type="entry name" value="GroES-like_sf"/>
</dbReference>
<dbReference type="Pfam" id="PF08240">
    <property type="entry name" value="ADH_N"/>
    <property type="match status" value="1"/>
</dbReference>
<dbReference type="EMBL" id="ML996572">
    <property type="protein sequence ID" value="KAF2758043.1"/>
    <property type="molecule type" value="Genomic_DNA"/>
</dbReference>
<dbReference type="PANTHER" id="PTHR45348:SF1">
    <property type="entry name" value="TRANS-ENOYL REDUCTASE STHE"/>
    <property type="match status" value="1"/>
</dbReference>
<gene>
    <name evidence="6" type="ORF">EJ05DRAFT_486106</name>
</gene>
<sequence>MELKRQTALVQINGCKTSESLPLCLSHDEPTPILSPGHALIRTLAVALNPFDYKMAKYFPSPGTRVGCDFCGIVVGLAFGEDEEPKIAESARITMNDRVCGSVVGNNSQRPLEGAFAQYIVADIHLLIRVPKRWSNMEAAALGGIGWKTASLALWDCASLGLQGRPSEPLQETQLPVVIYGGATASGTMMCQLLRLQLTNTAYRSGYLPIAVTSERSAPLAMEYGAIATVSYTSESCVQDILRIVRQFTKASSVRYVIDCITDAQSAANCMKILSRAGGRYVCLEAFDESWRTRRSISIEMVMCPEANGVSLNLGPGPYTRKYDERKYELGVASAKQIQDLVDSDLLKTHPVQEIRGGLGGIIKGLEMLCRGEVHGKKLVIQIPS</sequence>
<dbReference type="SUPFAM" id="SSF51735">
    <property type="entry name" value="NAD(P)-binding Rossmann-fold domains"/>
    <property type="match status" value="1"/>
</dbReference>
<dbReference type="GO" id="GO:0000166">
    <property type="term" value="F:nucleotide binding"/>
    <property type="evidence" value="ECO:0007669"/>
    <property type="project" value="UniProtKB-KW"/>
</dbReference>
<evidence type="ECO:0000256" key="2">
    <source>
        <dbReference type="ARBA" id="ARBA00011245"/>
    </source>
</evidence>
<evidence type="ECO:0000313" key="6">
    <source>
        <dbReference type="EMBL" id="KAF2758043.1"/>
    </source>
</evidence>
<reference evidence="6" key="1">
    <citation type="journal article" date="2020" name="Stud. Mycol.">
        <title>101 Dothideomycetes genomes: a test case for predicting lifestyles and emergence of pathogens.</title>
        <authorList>
            <person name="Haridas S."/>
            <person name="Albert R."/>
            <person name="Binder M."/>
            <person name="Bloem J."/>
            <person name="Labutti K."/>
            <person name="Salamov A."/>
            <person name="Andreopoulos B."/>
            <person name="Baker S."/>
            <person name="Barry K."/>
            <person name="Bills G."/>
            <person name="Bluhm B."/>
            <person name="Cannon C."/>
            <person name="Castanera R."/>
            <person name="Culley D."/>
            <person name="Daum C."/>
            <person name="Ezra D."/>
            <person name="Gonzalez J."/>
            <person name="Henrissat B."/>
            <person name="Kuo A."/>
            <person name="Liang C."/>
            <person name="Lipzen A."/>
            <person name="Lutzoni F."/>
            <person name="Magnuson J."/>
            <person name="Mondo S."/>
            <person name="Nolan M."/>
            <person name="Ohm R."/>
            <person name="Pangilinan J."/>
            <person name="Park H.-J."/>
            <person name="Ramirez L."/>
            <person name="Alfaro M."/>
            <person name="Sun H."/>
            <person name="Tritt A."/>
            <person name="Yoshinaga Y."/>
            <person name="Zwiers L.-H."/>
            <person name="Turgeon B."/>
            <person name="Goodwin S."/>
            <person name="Spatafora J."/>
            <person name="Crous P."/>
            <person name="Grigoriev I."/>
        </authorList>
    </citation>
    <scope>NUCLEOTIDE SEQUENCE</scope>
    <source>
        <strain evidence="6">CBS 121739</strain>
    </source>
</reference>
<evidence type="ECO:0000256" key="3">
    <source>
        <dbReference type="ARBA" id="ARBA00022741"/>
    </source>
</evidence>
<dbReference type="Gene3D" id="3.90.180.10">
    <property type="entry name" value="Medium-chain alcohol dehydrogenases, catalytic domain"/>
    <property type="match status" value="1"/>
</dbReference>
<accession>A0A6A6W608</accession>
<dbReference type="RefSeq" id="XP_033600494.1">
    <property type="nucleotide sequence ID" value="XM_033745505.1"/>
</dbReference>
<dbReference type="PANTHER" id="PTHR45348">
    <property type="entry name" value="HYPOTHETICAL OXIDOREDUCTASE (EUROFUNG)"/>
    <property type="match status" value="1"/>
</dbReference>
<dbReference type="OrthoDB" id="48317at2759"/>
<dbReference type="GO" id="GO:0016651">
    <property type="term" value="F:oxidoreductase activity, acting on NAD(P)H"/>
    <property type="evidence" value="ECO:0007669"/>
    <property type="project" value="InterPro"/>
</dbReference>
<keyword evidence="7" id="KW-1185">Reference proteome</keyword>
<dbReference type="CDD" id="cd08249">
    <property type="entry name" value="enoyl_reductase_like"/>
    <property type="match status" value="1"/>
</dbReference>
<feature type="domain" description="Alcohol dehydrogenase-like N-terminal" evidence="5">
    <location>
        <begin position="36"/>
        <end position="132"/>
    </location>
</feature>
<dbReference type="InterPro" id="IPR036291">
    <property type="entry name" value="NAD(P)-bd_dom_sf"/>
</dbReference>
<dbReference type="Proteomes" id="UP000799437">
    <property type="component" value="Unassembled WGS sequence"/>
</dbReference>
<dbReference type="SUPFAM" id="SSF50129">
    <property type="entry name" value="GroES-like"/>
    <property type="match status" value="1"/>
</dbReference>
<comment type="subunit">
    <text evidence="2">Monomer.</text>
</comment>
<protein>
    <recommendedName>
        <fullName evidence="5">Alcohol dehydrogenase-like N-terminal domain-containing protein</fullName>
    </recommendedName>
</protein>
<evidence type="ECO:0000259" key="5">
    <source>
        <dbReference type="Pfam" id="PF08240"/>
    </source>
</evidence>
<dbReference type="GeneID" id="54486559"/>
<proteinExistence type="inferred from homology"/>
<evidence type="ECO:0000256" key="1">
    <source>
        <dbReference type="ARBA" id="ARBA00008072"/>
    </source>
</evidence>
<dbReference type="AlphaFoldDB" id="A0A6A6W608"/>
<name>A0A6A6W608_9PEZI</name>
<keyword evidence="4" id="KW-0560">Oxidoreductase</keyword>
<keyword evidence="3" id="KW-0547">Nucleotide-binding</keyword>